<feature type="transmembrane region" description="Helical" evidence="3">
    <location>
        <begin position="151"/>
        <end position="169"/>
    </location>
</feature>
<dbReference type="GO" id="GO:0009306">
    <property type="term" value="P:protein secretion"/>
    <property type="evidence" value="ECO:0007669"/>
    <property type="project" value="InterPro"/>
</dbReference>
<keyword evidence="5" id="KW-1185">Reference proteome</keyword>
<dbReference type="Gene3D" id="3.40.1690.10">
    <property type="entry name" value="secretion proteins EscU"/>
    <property type="match status" value="1"/>
</dbReference>
<evidence type="ECO:0000256" key="3">
    <source>
        <dbReference type="SAM" id="Phobius"/>
    </source>
</evidence>
<protein>
    <recommendedName>
        <fullName evidence="6">Flagellar biosynthesis protein FlhB</fullName>
    </recommendedName>
</protein>
<feature type="transmembrane region" description="Helical" evidence="3">
    <location>
        <begin position="33"/>
        <end position="50"/>
    </location>
</feature>
<comment type="caution">
    <text evidence="4">The sequence shown here is derived from an EMBL/GenBank/DDBJ whole genome shotgun (WGS) entry which is preliminary data.</text>
</comment>
<reference evidence="4 5" key="1">
    <citation type="submission" date="2018-03" db="EMBL/GenBank/DDBJ databases">
        <title>The draft genome of Sphingosinicella sp. GL-C-18.</title>
        <authorList>
            <person name="Liu L."/>
            <person name="Li L."/>
            <person name="Liang L."/>
            <person name="Zhang X."/>
            <person name="Wang T."/>
        </authorList>
    </citation>
    <scope>NUCLEOTIDE SEQUENCE [LARGE SCALE GENOMIC DNA]</scope>
    <source>
        <strain evidence="4 5">GL-C-18</strain>
    </source>
</reference>
<dbReference type="PANTHER" id="PTHR30531">
    <property type="entry name" value="FLAGELLAR BIOSYNTHETIC PROTEIN FLHB"/>
    <property type="match status" value="1"/>
</dbReference>
<dbReference type="PANTHER" id="PTHR30531:SF14">
    <property type="entry name" value="SURFACE PRESENTATION OF ANTIGENS PROTEIN SPAS"/>
    <property type="match status" value="1"/>
</dbReference>
<dbReference type="PRINTS" id="PR00950">
    <property type="entry name" value="TYPE3IMSPROT"/>
</dbReference>
<organism evidence="4 5">
    <name type="scientific">Allosphingosinicella deserti</name>
    <dbReference type="NCBI Taxonomy" id="2116704"/>
    <lineage>
        <taxon>Bacteria</taxon>
        <taxon>Pseudomonadati</taxon>
        <taxon>Pseudomonadota</taxon>
        <taxon>Alphaproteobacteria</taxon>
        <taxon>Sphingomonadales</taxon>
        <taxon>Sphingomonadaceae</taxon>
        <taxon>Allosphingosinicella</taxon>
    </lineage>
</organism>
<sequence length="367" mass="40404">MAEGQEQNRNEEATPFKLQQARERGNVARGTDIGFFGAVVGLIGFVLVVGDEMVEQLAGMMRAVLGAGMAGASDPQRAVSLVGAQVWGVFHPLILFGGTLLAVVVFFELLQLRGFIFSATPLKPDFTRINPAKGLKRLFSARILKEALKNILKFTAYTIVVVLLVRSIMEAPGLAGADARGLAEALGSGTTRMVVYFALVALLFAAMDQIMARREFNKQMRMSRREVTREAKDREGDPRIKRRRKQLHAEFARQGKDMGKLPGSDLLVVNPEHFAVALAYDAKTMTAPSVRTKARNLYALAMKREAARLNIPIIEDPPLARALYADVEAGREIGSDHYRAVADLYLNLRRTQAARSKPEDGPNVQQK</sequence>
<evidence type="ECO:0000313" key="5">
    <source>
        <dbReference type="Proteomes" id="UP000241167"/>
    </source>
</evidence>
<keyword evidence="3" id="KW-0812">Transmembrane</keyword>
<dbReference type="InterPro" id="IPR029025">
    <property type="entry name" value="T3SS_substrate_exporter_C"/>
</dbReference>
<dbReference type="OrthoDB" id="9807950at2"/>
<feature type="transmembrane region" description="Helical" evidence="3">
    <location>
        <begin position="193"/>
        <end position="212"/>
    </location>
</feature>
<evidence type="ECO:0000256" key="2">
    <source>
        <dbReference type="SAM" id="MobiDB-lite"/>
    </source>
</evidence>
<dbReference type="SUPFAM" id="SSF160544">
    <property type="entry name" value="EscU C-terminal domain-like"/>
    <property type="match status" value="1"/>
</dbReference>
<evidence type="ECO:0008006" key="6">
    <source>
        <dbReference type="Google" id="ProtNLM"/>
    </source>
</evidence>
<comment type="similarity">
    <text evidence="1">Belongs to the type III secretion exporter family.</text>
</comment>
<dbReference type="GO" id="GO:0005886">
    <property type="term" value="C:plasma membrane"/>
    <property type="evidence" value="ECO:0007669"/>
    <property type="project" value="TreeGrafter"/>
</dbReference>
<feature type="compositionally biased region" description="Basic and acidic residues" evidence="2">
    <location>
        <begin position="223"/>
        <end position="239"/>
    </location>
</feature>
<accession>A0A2P7QW49</accession>
<dbReference type="EMBL" id="PXYI01000002">
    <property type="protein sequence ID" value="PSJ42192.1"/>
    <property type="molecule type" value="Genomic_DNA"/>
</dbReference>
<feature type="transmembrane region" description="Helical" evidence="3">
    <location>
        <begin position="89"/>
        <end position="110"/>
    </location>
</feature>
<proteinExistence type="inferred from homology"/>
<feature type="region of interest" description="Disordered" evidence="2">
    <location>
        <begin position="1"/>
        <end position="21"/>
    </location>
</feature>
<feature type="region of interest" description="Disordered" evidence="2">
    <location>
        <begin position="223"/>
        <end position="243"/>
    </location>
</feature>
<dbReference type="InterPro" id="IPR006135">
    <property type="entry name" value="T3SS_substrate_exporter"/>
</dbReference>
<name>A0A2P7QW49_9SPHN</name>
<dbReference type="Proteomes" id="UP000241167">
    <property type="component" value="Unassembled WGS sequence"/>
</dbReference>
<keyword evidence="3" id="KW-0472">Membrane</keyword>
<dbReference type="RefSeq" id="WP_106512361.1">
    <property type="nucleotide sequence ID" value="NZ_PXYI01000002.1"/>
</dbReference>
<evidence type="ECO:0000256" key="1">
    <source>
        <dbReference type="ARBA" id="ARBA00010690"/>
    </source>
</evidence>
<dbReference type="AlphaFoldDB" id="A0A2P7QW49"/>
<evidence type="ECO:0000313" key="4">
    <source>
        <dbReference type="EMBL" id="PSJ42192.1"/>
    </source>
</evidence>
<dbReference type="Pfam" id="PF01312">
    <property type="entry name" value="Bac_export_2"/>
    <property type="match status" value="1"/>
</dbReference>
<gene>
    <name evidence="4" type="ORF">C7I55_08130</name>
</gene>
<keyword evidence="3" id="KW-1133">Transmembrane helix</keyword>